<gene>
    <name evidence="4" type="ORF">AVDCRST_MAG68-3937</name>
</gene>
<dbReference type="InterPro" id="IPR011006">
    <property type="entry name" value="CheY-like_superfamily"/>
</dbReference>
<dbReference type="PROSITE" id="PS50110">
    <property type="entry name" value="RESPONSE_REGULATORY"/>
    <property type="match status" value="1"/>
</dbReference>
<protein>
    <recommendedName>
        <fullName evidence="3">Response regulatory domain-containing protein</fullName>
    </recommendedName>
</protein>
<name>A0A6J4MA45_9BACT</name>
<feature type="region of interest" description="Disordered" evidence="2">
    <location>
        <begin position="41"/>
        <end position="65"/>
    </location>
</feature>
<accession>A0A6J4MA45</accession>
<dbReference type="EMBL" id="CADCTW010000183">
    <property type="protein sequence ID" value="CAA9354479.1"/>
    <property type="molecule type" value="Genomic_DNA"/>
</dbReference>
<keyword evidence="1" id="KW-0597">Phosphoprotein</keyword>
<evidence type="ECO:0000259" key="3">
    <source>
        <dbReference type="PROSITE" id="PS50110"/>
    </source>
</evidence>
<dbReference type="CDD" id="cd00156">
    <property type="entry name" value="REC"/>
    <property type="match status" value="1"/>
</dbReference>
<dbReference type="SUPFAM" id="SSF52172">
    <property type="entry name" value="CheY-like"/>
    <property type="match status" value="1"/>
</dbReference>
<feature type="modified residue" description="4-aspartylphosphate" evidence="1">
    <location>
        <position position="119"/>
    </location>
</feature>
<dbReference type="Gene3D" id="3.40.50.2300">
    <property type="match status" value="1"/>
</dbReference>
<dbReference type="GO" id="GO:0000160">
    <property type="term" value="P:phosphorelay signal transduction system"/>
    <property type="evidence" value="ECO:0007669"/>
    <property type="project" value="InterPro"/>
</dbReference>
<evidence type="ECO:0000313" key="4">
    <source>
        <dbReference type="EMBL" id="CAA9354479.1"/>
    </source>
</evidence>
<evidence type="ECO:0000256" key="2">
    <source>
        <dbReference type="SAM" id="MobiDB-lite"/>
    </source>
</evidence>
<dbReference type="AlphaFoldDB" id="A0A6J4MA45"/>
<proteinExistence type="predicted"/>
<reference evidence="4" key="1">
    <citation type="submission" date="2020-02" db="EMBL/GenBank/DDBJ databases">
        <authorList>
            <person name="Meier V. D."/>
        </authorList>
    </citation>
    <scope>NUCLEOTIDE SEQUENCE</scope>
    <source>
        <strain evidence="4">AVDCRST_MAG68</strain>
    </source>
</reference>
<evidence type="ECO:0000256" key="1">
    <source>
        <dbReference type="PROSITE-ProRule" id="PRU00169"/>
    </source>
</evidence>
<organism evidence="4">
    <name type="scientific">uncultured Gemmatimonadota bacterium</name>
    <dbReference type="NCBI Taxonomy" id="203437"/>
    <lineage>
        <taxon>Bacteria</taxon>
        <taxon>Pseudomonadati</taxon>
        <taxon>Gemmatimonadota</taxon>
        <taxon>environmental samples</taxon>
    </lineage>
</organism>
<sequence>MDRSKRDAHLSLACGRRDRLDKQLRRAEDFLRESLVKLDALEGGTGEDEASVPGSPSPARTAPRDGQAVPAILVVDLDDRSRAALGGLLRRSGYPVVEAGRSSDLPADEEIAPLLVVFDPGPYFDAALRTIARMRIQQSPPVPVVLLGAALSPEQRDRALAIGCSAVLAKPCAPAELLAAVAGVLEAAPPRPELSAAH</sequence>
<dbReference type="SMART" id="SM00448">
    <property type="entry name" value="REC"/>
    <property type="match status" value="1"/>
</dbReference>
<dbReference type="InterPro" id="IPR001789">
    <property type="entry name" value="Sig_transdc_resp-reg_receiver"/>
</dbReference>
<feature type="domain" description="Response regulatory" evidence="3">
    <location>
        <begin position="71"/>
        <end position="185"/>
    </location>
</feature>